<keyword evidence="2" id="KW-0418">Kinase</keyword>
<dbReference type="GO" id="GO:0004674">
    <property type="term" value="F:protein serine/threonine kinase activity"/>
    <property type="evidence" value="ECO:0007669"/>
    <property type="project" value="UniProtKB-KW"/>
</dbReference>
<evidence type="ECO:0000256" key="1">
    <source>
        <dbReference type="SAM" id="MobiDB-lite"/>
    </source>
</evidence>
<dbReference type="AlphaFoldDB" id="A0A5A7RHW0"/>
<sequence>MTVASCSSSAATRTKSPASAAHESGPPISIAVLGFWICHRRRNHIVIKPSLGFASSKRQLKNNRKLSYGGQFGFHWDESSQPVLGFTTTHKQVGIIATETIFITNSKMGNIFFMSARDQIDKVNCNSGEESFEAQMEGIEASADPCLDMSACNTTEVTDYPPPPSEWYAGYSNQTTCAADSDTMTVSKENNDIDNLNVQENGVTEEGEKKAWVSDLQPVDLWDRGLVRWTIKRWESRGGSTDWQIKQEF</sequence>
<comment type="caution">
    <text evidence="2">The sequence shown here is derived from an EMBL/GenBank/DDBJ whole genome shotgun (WGS) entry which is preliminary data.</text>
</comment>
<keyword evidence="2" id="KW-0808">Transferase</keyword>
<name>A0A5A7RHW0_STRAF</name>
<proteinExistence type="predicted"/>
<keyword evidence="3" id="KW-1185">Reference proteome</keyword>
<organism evidence="2 3">
    <name type="scientific">Striga asiatica</name>
    <name type="common">Asiatic witchweed</name>
    <name type="synonym">Buchnera asiatica</name>
    <dbReference type="NCBI Taxonomy" id="4170"/>
    <lineage>
        <taxon>Eukaryota</taxon>
        <taxon>Viridiplantae</taxon>
        <taxon>Streptophyta</taxon>
        <taxon>Embryophyta</taxon>
        <taxon>Tracheophyta</taxon>
        <taxon>Spermatophyta</taxon>
        <taxon>Magnoliopsida</taxon>
        <taxon>eudicotyledons</taxon>
        <taxon>Gunneridae</taxon>
        <taxon>Pentapetalae</taxon>
        <taxon>asterids</taxon>
        <taxon>lamiids</taxon>
        <taxon>Lamiales</taxon>
        <taxon>Orobanchaceae</taxon>
        <taxon>Buchnereae</taxon>
        <taxon>Striga</taxon>
    </lineage>
</organism>
<dbReference type="EMBL" id="BKCP01012737">
    <property type="protein sequence ID" value="GER56795.1"/>
    <property type="molecule type" value="Genomic_DNA"/>
</dbReference>
<feature type="region of interest" description="Disordered" evidence="1">
    <location>
        <begin position="1"/>
        <end position="23"/>
    </location>
</feature>
<reference evidence="3" key="1">
    <citation type="journal article" date="2019" name="Curr. Biol.">
        <title>Genome Sequence of Striga asiatica Provides Insight into the Evolution of Plant Parasitism.</title>
        <authorList>
            <person name="Yoshida S."/>
            <person name="Kim S."/>
            <person name="Wafula E.K."/>
            <person name="Tanskanen J."/>
            <person name="Kim Y.M."/>
            <person name="Honaas L."/>
            <person name="Yang Z."/>
            <person name="Spallek T."/>
            <person name="Conn C.E."/>
            <person name="Ichihashi Y."/>
            <person name="Cheong K."/>
            <person name="Cui S."/>
            <person name="Der J.P."/>
            <person name="Gundlach H."/>
            <person name="Jiao Y."/>
            <person name="Hori C."/>
            <person name="Ishida J.K."/>
            <person name="Kasahara H."/>
            <person name="Kiba T."/>
            <person name="Kim M.S."/>
            <person name="Koo N."/>
            <person name="Laohavisit A."/>
            <person name="Lee Y.H."/>
            <person name="Lumba S."/>
            <person name="McCourt P."/>
            <person name="Mortimer J.C."/>
            <person name="Mutuku J.M."/>
            <person name="Nomura T."/>
            <person name="Sasaki-Sekimoto Y."/>
            <person name="Seto Y."/>
            <person name="Wang Y."/>
            <person name="Wakatake T."/>
            <person name="Sakakibara H."/>
            <person name="Demura T."/>
            <person name="Yamaguchi S."/>
            <person name="Yoneyama K."/>
            <person name="Manabe R.I."/>
            <person name="Nelson D.C."/>
            <person name="Schulman A.H."/>
            <person name="Timko M.P."/>
            <person name="dePamphilis C.W."/>
            <person name="Choi D."/>
            <person name="Shirasu K."/>
        </authorList>
    </citation>
    <scope>NUCLEOTIDE SEQUENCE [LARGE SCALE GENOMIC DNA]</scope>
    <source>
        <strain evidence="3">cv. UVA1</strain>
    </source>
</reference>
<protein>
    <submittedName>
        <fullName evidence="2">Serine/threonine protein kinase 2</fullName>
    </submittedName>
</protein>
<feature type="compositionally biased region" description="Polar residues" evidence="1">
    <location>
        <begin position="1"/>
        <end position="17"/>
    </location>
</feature>
<gene>
    <name evidence="2" type="ORF">STAS_34533</name>
</gene>
<evidence type="ECO:0000313" key="2">
    <source>
        <dbReference type="EMBL" id="GER56795.1"/>
    </source>
</evidence>
<evidence type="ECO:0000313" key="3">
    <source>
        <dbReference type="Proteomes" id="UP000325081"/>
    </source>
</evidence>
<keyword evidence="2" id="KW-0723">Serine/threonine-protein kinase</keyword>
<dbReference type="Proteomes" id="UP000325081">
    <property type="component" value="Unassembled WGS sequence"/>
</dbReference>
<accession>A0A5A7RHW0</accession>